<sequence>MSEIHIGTTHVPSVQGLEAKQVEDIVKNSSVINRVLDANRSNTSSQYRFTSGFSDPLRIIDRLLSTHIRTQTNEANEIAKRIEIRSKAIAEINRLWGLVMAETLPGTNPSNNDKTKIKNVKVSTDPDVYALDKIDSLIKNDLGDSQGIAAITGKNLSSTKDMKVSYGTMQQYNATMTAYCDTIQVDLDTLQQKFKNTMTEISSAQEELRDVRRAVVALTKG</sequence>
<name>A0A3G4VJV1_9VIBR</name>
<gene>
    <name evidence="2" type="ORF">ECB94_27720</name>
</gene>
<keyword evidence="1" id="KW-0175">Coiled coil</keyword>
<accession>A0A3G4VJV1</accession>
<proteinExistence type="predicted"/>
<evidence type="ECO:0000313" key="3">
    <source>
        <dbReference type="Proteomes" id="UP000279760"/>
    </source>
</evidence>
<evidence type="ECO:0000256" key="1">
    <source>
        <dbReference type="SAM" id="Coils"/>
    </source>
</evidence>
<geneLocation type="plasmid" evidence="2">
    <name>unnamed</name>
</geneLocation>
<dbReference type="EMBL" id="CP033579">
    <property type="protein sequence ID" value="AYV25086.1"/>
    <property type="molecule type" value="Genomic_DNA"/>
</dbReference>
<dbReference type="AlphaFoldDB" id="A0A3G4VJV1"/>
<dbReference type="RefSeq" id="WP_124942375.1">
    <property type="nucleotide sequence ID" value="NZ_CP033579.1"/>
</dbReference>
<organism evidence="2 3">
    <name type="scientific">Vibrio mediterranei</name>
    <dbReference type="NCBI Taxonomy" id="689"/>
    <lineage>
        <taxon>Bacteria</taxon>
        <taxon>Pseudomonadati</taxon>
        <taxon>Pseudomonadota</taxon>
        <taxon>Gammaproteobacteria</taxon>
        <taxon>Vibrionales</taxon>
        <taxon>Vibrionaceae</taxon>
        <taxon>Vibrio</taxon>
    </lineage>
</organism>
<dbReference type="Proteomes" id="UP000279760">
    <property type="component" value="Plasmid unnamed"/>
</dbReference>
<reference evidence="2 3" key="1">
    <citation type="submission" date="2018-11" db="EMBL/GenBank/DDBJ databases">
        <title>Complete Genome Sequence of Vbrio mediterranei 117-T6: a Potential Pathogen Bacteria Isolated from the Conchocelis of Pyropia.</title>
        <authorList>
            <person name="Liu Q."/>
        </authorList>
    </citation>
    <scope>NUCLEOTIDE SEQUENCE [LARGE SCALE GENOMIC DNA]</scope>
    <source>
        <strain evidence="2 3">117-T6</strain>
        <plasmid evidence="2 3">unnamed</plasmid>
    </source>
</reference>
<evidence type="ECO:0000313" key="2">
    <source>
        <dbReference type="EMBL" id="AYV25086.1"/>
    </source>
</evidence>
<keyword evidence="2" id="KW-0614">Plasmid</keyword>
<protein>
    <submittedName>
        <fullName evidence="2">Uncharacterized protein</fullName>
    </submittedName>
</protein>
<feature type="coiled-coil region" evidence="1">
    <location>
        <begin position="187"/>
        <end position="214"/>
    </location>
</feature>